<gene>
    <name evidence="2" type="ORF">SSLN_LOCUS17931</name>
</gene>
<proteinExistence type="predicted"/>
<dbReference type="GO" id="GO:0051959">
    <property type="term" value="F:dynein light intermediate chain binding"/>
    <property type="evidence" value="ECO:0007669"/>
    <property type="project" value="InterPro"/>
</dbReference>
<evidence type="ECO:0000313" key="2">
    <source>
        <dbReference type="EMBL" id="VDM04317.1"/>
    </source>
</evidence>
<keyword evidence="3" id="KW-1185">Reference proteome</keyword>
<dbReference type="STRING" id="70667.A0A3P7DHR5"/>
<evidence type="ECO:0000313" key="3">
    <source>
        <dbReference type="Proteomes" id="UP000275846"/>
    </source>
</evidence>
<dbReference type="Pfam" id="PF08385">
    <property type="entry name" value="DHC_N1"/>
    <property type="match status" value="1"/>
</dbReference>
<dbReference type="EMBL" id="UYSU01043354">
    <property type="protein sequence ID" value="VDM04317.1"/>
    <property type="molecule type" value="Genomic_DNA"/>
</dbReference>
<dbReference type="PANTHER" id="PTHR46532:SF13">
    <property type="entry name" value="CYTOPLASMIC DYNEIN 1 HEAVY CHAIN 1"/>
    <property type="match status" value="1"/>
</dbReference>
<dbReference type="GO" id="GO:0005858">
    <property type="term" value="C:axonemal dynein complex"/>
    <property type="evidence" value="ECO:0007669"/>
    <property type="project" value="TreeGrafter"/>
</dbReference>
<dbReference type="GO" id="GO:0045505">
    <property type="term" value="F:dynein intermediate chain binding"/>
    <property type="evidence" value="ECO:0007669"/>
    <property type="project" value="InterPro"/>
</dbReference>
<accession>A0A3P7DHR5</accession>
<dbReference type="PANTHER" id="PTHR46532">
    <property type="entry name" value="MALE FERTILITY FACTOR KL5"/>
    <property type="match status" value="1"/>
</dbReference>
<dbReference type="Proteomes" id="UP000275846">
    <property type="component" value="Unassembled WGS sequence"/>
</dbReference>
<reference evidence="2 3" key="1">
    <citation type="submission" date="2018-11" db="EMBL/GenBank/DDBJ databases">
        <authorList>
            <consortium name="Pathogen Informatics"/>
        </authorList>
    </citation>
    <scope>NUCLEOTIDE SEQUENCE [LARGE SCALE GENOMIC DNA]</scope>
    <source>
        <strain evidence="2 3">NST_G2</strain>
    </source>
</reference>
<dbReference type="GO" id="GO:0007018">
    <property type="term" value="P:microtubule-based movement"/>
    <property type="evidence" value="ECO:0007669"/>
    <property type="project" value="InterPro"/>
</dbReference>
<dbReference type="InterPro" id="IPR013594">
    <property type="entry name" value="Dynein_heavy_tail"/>
</dbReference>
<name>A0A3P7DHR5_SCHSO</name>
<organism evidence="2 3">
    <name type="scientific">Schistocephalus solidus</name>
    <name type="common">Tapeworm</name>
    <dbReference type="NCBI Taxonomy" id="70667"/>
    <lineage>
        <taxon>Eukaryota</taxon>
        <taxon>Metazoa</taxon>
        <taxon>Spiralia</taxon>
        <taxon>Lophotrochozoa</taxon>
        <taxon>Platyhelminthes</taxon>
        <taxon>Cestoda</taxon>
        <taxon>Eucestoda</taxon>
        <taxon>Diphyllobothriidea</taxon>
        <taxon>Diphyllobothriidae</taxon>
        <taxon>Schistocephalus</taxon>
    </lineage>
</organism>
<feature type="domain" description="Dynein heavy chain tail" evidence="1">
    <location>
        <begin position="135"/>
        <end position="243"/>
    </location>
</feature>
<protein>
    <recommendedName>
        <fullName evidence="1">Dynein heavy chain tail domain-containing protein</fullName>
    </recommendedName>
</protein>
<dbReference type="InterPro" id="IPR026983">
    <property type="entry name" value="DHC"/>
</dbReference>
<dbReference type="AlphaFoldDB" id="A0A3P7DHR5"/>
<sequence length="256" mass="29471">MTAERLRFCLSAKAPFNANSVFFVDVEKGSPITSNNMRSRICMRRMHHSMPVFDLIRSFFLPAIKNQTANLKELDPLSKKEYITALIEYGMNLDASLACVNERVKLSPCRDISQEILRSSSLAIEASHNLKQLGAIEECACRWMRQISLEIQEVDMVREESVNSGPHTEVRFWKQRTTRFSSLLKQLQAKEVKNVLLALKEAHSKTTATWTELDNRVAAIYIEAQQNAKYLQILARQCRPLYEYRIVSVNLNSIHY</sequence>
<evidence type="ECO:0000259" key="1">
    <source>
        <dbReference type="Pfam" id="PF08385"/>
    </source>
</evidence>
<dbReference type="OrthoDB" id="286107at2759"/>